<dbReference type="EMBL" id="VDMD01000005">
    <property type="protein sequence ID" value="TRM65209.1"/>
    <property type="molecule type" value="Genomic_DNA"/>
</dbReference>
<accession>A0A550CKB4</accession>
<feature type="region of interest" description="Disordered" evidence="1">
    <location>
        <begin position="1"/>
        <end position="61"/>
    </location>
</feature>
<feature type="region of interest" description="Disordered" evidence="1">
    <location>
        <begin position="178"/>
        <end position="255"/>
    </location>
</feature>
<reference evidence="2 3" key="1">
    <citation type="journal article" date="2019" name="New Phytol.">
        <title>Comparative genomics reveals unique wood-decay strategies and fruiting body development in the Schizophyllaceae.</title>
        <authorList>
            <person name="Almasi E."/>
            <person name="Sahu N."/>
            <person name="Krizsan K."/>
            <person name="Balint B."/>
            <person name="Kovacs G.M."/>
            <person name="Kiss B."/>
            <person name="Cseklye J."/>
            <person name="Drula E."/>
            <person name="Henrissat B."/>
            <person name="Nagy I."/>
            <person name="Chovatia M."/>
            <person name="Adam C."/>
            <person name="LaButti K."/>
            <person name="Lipzen A."/>
            <person name="Riley R."/>
            <person name="Grigoriev I.V."/>
            <person name="Nagy L.G."/>
        </authorList>
    </citation>
    <scope>NUCLEOTIDE SEQUENCE [LARGE SCALE GENOMIC DNA]</scope>
    <source>
        <strain evidence="2 3">NL-1724</strain>
    </source>
</reference>
<feature type="compositionally biased region" description="Basic and acidic residues" evidence="1">
    <location>
        <begin position="233"/>
        <end position="252"/>
    </location>
</feature>
<gene>
    <name evidence="2" type="ORF">BD626DRAFT_582366</name>
</gene>
<proteinExistence type="predicted"/>
<name>A0A550CKB4_9AGAR</name>
<sequence>MGHQQGSIAALRMRPKLSSKDPSPIGIAMPGSRPFDAGPPRSGGGRLSEQVADDGPSGRRRQTIMEDAEDATTLTIDSLPLHLVSADDHISSDHHPLLYKPTSTTSLHNLRNANYQQDQRSSRSTTTRLSDAHWTTTDEEFDVQAVAELAQNIAATNPLTSQELQGFLDLAKAAEAESRARESRSSKLAQRAMAQTPRTAVDDSGHVGHAHAQGGGCPASHDSLLQHVQSGAHEGERSQGGRSEEQRADHRWPLVPPPSYPAVPASYIPFAPVLFVRPTPAPSSNDSAKQQRLLQHNRLHGTSGSTALAGPSSYASAAGPSSYPFQPPVPLPFDCGASTAIASDRLSYRPRVLAGQKRKNDQPHDRILYCLWPHKKSEECPQGGICGKFFNLDDSDEELRAAVSKHYSKEGWYTEATLCLWCERTPGCALTTTKPVKRESMIVHIGTHLGRNWRPKRVRKTGTVKKTRTVKKVHD</sequence>
<evidence type="ECO:0000313" key="3">
    <source>
        <dbReference type="Proteomes" id="UP000320762"/>
    </source>
</evidence>
<dbReference type="Proteomes" id="UP000320762">
    <property type="component" value="Unassembled WGS sequence"/>
</dbReference>
<feature type="region of interest" description="Disordered" evidence="1">
    <location>
        <begin position="301"/>
        <end position="320"/>
    </location>
</feature>
<evidence type="ECO:0000313" key="2">
    <source>
        <dbReference type="EMBL" id="TRM65209.1"/>
    </source>
</evidence>
<dbReference type="AlphaFoldDB" id="A0A550CKB4"/>
<evidence type="ECO:0000256" key="1">
    <source>
        <dbReference type="SAM" id="MobiDB-lite"/>
    </source>
</evidence>
<comment type="caution">
    <text evidence="2">The sequence shown here is derived from an EMBL/GenBank/DDBJ whole genome shotgun (WGS) entry which is preliminary data.</text>
</comment>
<keyword evidence="3" id="KW-1185">Reference proteome</keyword>
<organism evidence="2 3">
    <name type="scientific">Schizophyllum amplum</name>
    <dbReference type="NCBI Taxonomy" id="97359"/>
    <lineage>
        <taxon>Eukaryota</taxon>
        <taxon>Fungi</taxon>
        <taxon>Dikarya</taxon>
        <taxon>Basidiomycota</taxon>
        <taxon>Agaricomycotina</taxon>
        <taxon>Agaricomycetes</taxon>
        <taxon>Agaricomycetidae</taxon>
        <taxon>Agaricales</taxon>
        <taxon>Schizophyllaceae</taxon>
        <taxon>Schizophyllum</taxon>
    </lineage>
</organism>
<feature type="compositionally biased region" description="Low complexity" evidence="1">
    <location>
        <begin position="309"/>
        <end position="320"/>
    </location>
</feature>
<protein>
    <submittedName>
        <fullName evidence="2">Uncharacterized protein</fullName>
    </submittedName>
</protein>